<evidence type="ECO:0000256" key="1">
    <source>
        <dbReference type="ARBA" id="ARBA00001024"/>
    </source>
</evidence>
<dbReference type="InterPro" id="IPR029058">
    <property type="entry name" value="AB_hydrolase_fold"/>
</dbReference>
<organism evidence="9 10">
    <name type="scientific">Ceraceosorus guamensis</name>
    <dbReference type="NCBI Taxonomy" id="1522189"/>
    <lineage>
        <taxon>Eukaryota</taxon>
        <taxon>Fungi</taxon>
        <taxon>Dikarya</taxon>
        <taxon>Basidiomycota</taxon>
        <taxon>Ustilaginomycotina</taxon>
        <taxon>Exobasidiomycetes</taxon>
        <taxon>Ceraceosorales</taxon>
        <taxon>Ceraceosoraceae</taxon>
        <taxon>Ceraceosorus</taxon>
    </lineage>
</organism>
<evidence type="ECO:0000256" key="3">
    <source>
        <dbReference type="ARBA" id="ARBA00013279"/>
    </source>
</evidence>
<dbReference type="PIRSF" id="PIRSF029171">
    <property type="entry name" value="Esterase_LipA"/>
    <property type="match status" value="1"/>
</dbReference>
<dbReference type="InterPro" id="IPR005152">
    <property type="entry name" value="Lipase_secreted"/>
</dbReference>
<dbReference type="PANTHER" id="PTHR34853:SF1">
    <property type="entry name" value="LIPASE 5"/>
    <property type="match status" value="1"/>
</dbReference>
<comment type="catalytic activity">
    <reaction evidence="1">
        <text>a triacylglycerol + H2O = a diacylglycerol + a fatty acid + H(+)</text>
        <dbReference type="Rhea" id="RHEA:12044"/>
        <dbReference type="ChEBI" id="CHEBI:15377"/>
        <dbReference type="ChEBI" id="CHEBI:15378"/>
        <dbReference type="ChEBI" id="CHEBI:17855"/>
        <dbReference type="ChEBI" id="CHEBI:18035"/>
        <dbReference type="ChEBI" id="CHEBI:28868"/>
        <dbReference type="EC" id="3.1.1.3"/>
    </reaction>
</comment>
<dbReference type="Gene3D" id="3.40.50.1820">
    <property type="entry name" value="alpha/beta hydrolase"/>
    <property type="match status" value="1"/>
</dbReference>
<dbReference type="GO" id="GO:0016042">
    <property type="term" value="P:lipid catabolic process"/>
    <property type="evidence" value="ECO:0007669"/>
    <property type="project" value="UniProtKB-UniRule"/>
</dbReference>
<keyword evidence="6" id="KW-0442">Lipid degradation</keyword>
<proteinExistence type="inferred from homology"/>
<protein>
    <recommendedName>
        <fullName evidence="3">triacylglycerol lipase</fullName>
        <ecNumber evidence="3">3.1.1.3</ecNumber>
    </recommendedName>
</protein>
<dbReference type="RefSeq" id="XP_025366675.1">
    <property type="nucleotide sequence ID" value="XM_025516627.1"/>
</dbReference>
<dbReference type="InParanoid" id="A0A316VVP8"/>
<dbReference type="Proteomes" id="UP000245783">
    <property type="component" value="Unassembled WGS sequence"/>
</dbReference>
<dbReference type="GeneID" id="37038497"/>
<dbReference type="GO" id="GO:0004806">
    <property type="term" value="F:triacylglycerol lipase activity"/>
    <property type="evidence" value="ECO:0007669"/>
    <property type="project" value="UniProtKB-UniRule"/>
</dbReference>
<keyword evidence="4" id="KW-0964">Secreted</keyword>
<dbReference type="SUPFAM" id="SSF53474">
    <property type="entry name" value="alpha/beta-Hydrolases"/>
    <property type="match status" value="1"/>
</dbReference>
<dbReference type="AlphaFoldDB" id="A0A316VVP8"/>
<evidence type="ECO:0000313" key="9">
    <source>
        <dbReference type="EMBL" id="PWN39515.1"/>
    </source>
</evidence>
<dbReference type="Pfam" id="PF03583">
    <property type="entry name" value="LIP"/>
    <property type="match status" value="1"/>
</dbReference>
<dbReference type="OrthoDB" id="2373480at2759"/>
<keyword evidence="10" id="KW-1185">Reference proteome</keyword>
<evidence type="ECO:0000256" key="8">
    <source>
        <dbReference type="PIRNR" id="PIRNR029171"/>
    </source>
</evidence>
<reference evidence="9 10" key="1">
    <citation type="journal article" date="2018" name="Mol. Biol. Evol.">
        <title>Broad Genomic Sampling Reveals a Smut Pathogenic Ancestry of the Fungal Clade Ustilaginomycotina.</title>
        <authorList>
            <person name="Kijpornyongpan T."/>
            <person name="Mondo S.J."/>
            <person name="Barry K."/>
            <person name="Sandor L."/>
            <person name="Lee J."/>
            <person name="Lipzen A."/>
            <person name="Pangilinan J."/>
            <person name="LaButti K."/>
            <person name="Hainaut M."/>
            <person name="Henrissat B."/>
            <person name="Grigoriev I.V."/>
            <person name="Spatafora J.W."/>
            <person name="Aime M.C."/>
        </authorList>
    </citation>
    <scope>NUCLEOTIDE SEQUENCE [LARGE SCALE GENOMIC DNA]</scope>
    <source>
        <strain evidence="9 10">MCA 4658</strain>
    </source>
</reference>
<comment type="similarity">
    <text evidence="8">Belongs to the AB hydrolase superfamily. Lipase family.</text>
</comment>
<keyword evidence="7" id="KW-0443">Lipid metabolism</keyword>
<feature type="chain" id="PRO_5016196005" description="triacylglycerol lipase" evidence="8">
    <location>
        <begin position="21"/>
        <end position="426"/>
    </location>
</feature>
<feature type="signal peptide" evidence="8">
    <location>
        <begin position="1"/>
        <end position="20"/>
    </location>
</feature>
<evidence type="ECO:0000256" key="6">
    <source>
        <dbReference type="ARBA" id="ARBA00022963"/>
    </source>
</evidence>
<keyword evidence="8" id="KW-0732">Signal</keyword>
<evidence type="ECO:0000256" key="7">
    <source>
        <dbReference type="ARBA" id="ARBA00023098"/>
    </source>
</evidence>
<name>A0A316VVP8_9BASI</name>
<evidence type="ECO:0000256" key="5">
    <source>
        <dbReference type="ARBA" id="ARBA00022801"/>
    </source>
</evidence>
<evidence type="ECO:0000256" key="4">
    <source>
        <dbReference type="ARBA" id="ARBA00022525"/>
    </source>
</evidence>
<keyword evidence="5" id="KW-0378">Hydrolase</keyword>
<dbReference type="EC" id="3.1.1.3" evidence="3"/>
<dbReference type="GO" id="GO:0005576">
    <property type="term" value="C:extracellular region"/>
    <property type="evidence" value="ECO:0007669"/>
    <property type="project" value="UniProtKB-SubCell"/>
</dbReference>
<evidence type="ECO:0000256" key="2">
    <source>
        <dbReference type="ARBA" id="ARBA00004613"/>
    </source>
</evidence>
<dbReference type="PANTHER" id="PTHR34853">
    <property type="match status" value="1"/>
</dbReference>
<dbReference type="Gene3D" id="1.10.260.130">
    <property type="match status" value="1"/>
</dbReference>
<sequence>MKLTASFLALAGSLALLAEGASIEPRLAGRLKYPQPSVDPFYRVPSNVASYANGAIIRERDVTADVALGVDSNQYSKVYQLLYRSQTGLGAPDATVTTVFRPKSPKKGAAQVVTFAAFTDSAAKDCASSYALIKDSGSQQDTIVKLQTPFINALLQKGYYVSVPDYQGSQAAFIVGPQEGRAHLDSTRAILNHRPTIADPTGHQAILSGYSGGGHAAAWAAQLRKEYAPEINVVGGSFGGVPVDLKATLLNLNNGAFAGFGMAGLAGAANAYPELVTLFDGELKPNGTEAFKFLRSDQGCVVGELAKFAGVDYFGYIKSGQALLDDPTAKKYFEINRLGSRGAQDYLGSDIPYYIYHAKNDQVIPRPPVDEYVALQCAQGARIEYSLNPVSEHVSETVAGVAGQVDWINKVFESKLVQPACLNSTH</sequence>
<dbReference type="EMBL" id="KZ819462">
    <property type="protein sequence ID" value="PWN39515.1"/>
    <property type="molecule type" value="Genomic_DNA"/>
</dbReference>
<accession>A0A316VVP8</accession>
<comment type="subcellular location">
    <subcellularLocation>
        <location evidence="2">Secreted</location>
    </subcellularLocation>
</comment>
<gene>
    <name evidence="9" type="ORF">IE81DRAFT_352129</name>
</gene>
<evidence type="ECO:0000313" key="10">
    <source>
        <dbReference type="Proteomes" id="UP000245783"/>
    </source>
</evidence>